<evidence type="ECO:0000256" key="5">
    <source>
        <dbReference type="ARBA" id="ARBA00022692"/>
    </source>
</evidence>
<feature type="transmembrane region" description="Helical" evidence="8">
    <location>
        <begin position="144"/>
        <end position="165"/>
    </location>
</feature>
<dbReference type="Pfam" id="PF01594">
    <property type="entry name" value="AI-2E_transport"/>
    <property type="match status" value="1"/>
</dbReference>
<comment type="caution">
    <text evidence="9">The sequence shown here is derived from an EMBL/GenBank/DDBJ whole genome shotgun (WGS) entry which is preliminary data.</text>
</comment>
<gene>
    <name evidence="9" type="ORF">JK636_05030</name>
</gene>
<protein>
    <submittedName>
        <fullName evidence="9">AI-2E family transporter</fullName>
    </submittedName>
</protein>
<sequence length="337" mass="37579">MKKVYKYSILFFIILAVIIVSTRIPVVKEVYSLILISFIISYSLRPIHKAMVERGINNSASAIIIILLLALIAVGGIVVIIPSIFRESLNVNTTLIKIQAFIENFYERLKPVSSNKTIYAILDIVYSNINKVLIDIFNKMFKGVMNIGGNLLSIAVVPIVVYYFLSDGDTIGNRVLVLFPTKARGMIKKIWRDIDKILGRYILSQFLLCAIIGIFTFIILLVLKVDYPIILSLLNALFNIIPYFGPLFGAIPAILVAFLSSTKTAIWTAVWLYLIQQIEGNIISPKITGDSVSMHPVIVIILLIIGGKIGGFIGMVLAIPVGVIIKVVYEDLNYYMF</sequence>
<feature type="transmembrane region" description="Helical" evidence="8">
    <location>
        <begin position="7"/>
        <end position="24"/>
    </location>
</feature>
<keyword evidence="3" id="KW-0813">Transport</keyword>
<keyword evidence="4" id="KW-1003">Cell membrane</keyword>
<name>A0ABS1T6Z9_9CLOT</name>
<keyword evidence="6 8" id="KW-1133">Transmembrane helix</keyword>
<feature type="transmembrane region" description="Helical" evidence="8">
    <location>
        <begin position="30"/>
        <end position="48"/>
    </location>
</feature>
<evidence type="ECO:0000256" key="4">
    <source>
        <dbReference type="ARBA" id="ARBA00022475"/>
    </source>
</evidence>
<dbReference type="InterPro" id="IPR002549">
    <property type="entry name" value="AI-2E-like"/>
</dbReference>
<organism evidence="9 10">
    <name type="scientific">Clostridium rhizosphaerae</name>
    <dbReference type="NCBI Taxonomy" id="2803861"/>
    <lineage>
        <taxon>Bacteria</taxon>
        <taxon>Bacillati</taxon>
        <taxon>Bacillota</taxon>
        <taxon>Clostridia</taxon>
        <taxon>Eubacteriales</taxon>
        <taxon>Clostridiaceae</taxon>
        <taxon>Clostridium</taxon>
    </lineage>
</organism>
<accession>A0ABS1T6Z9</accession>
<keyword evidence="10" id="KW-1185">Reference proteome</keyword>
<dbReference type="PANTHER" id="PTHR21716:SF53">
    <property type="entry name" value="PERMEASE PERM-RELATED"/>
    <property type="match status" value="1"/>
</dbReference>
<dbReference type="EMBL" id="JAESWC010000002">
    <property type="protein sequence ID" value="MBL4935117.1"/>
    <property type="molecule type" value="Genomic_DNA"/>
</dbReference>
<evidence type="ECO:0000256" key="3">
    <source>
        <dbReference type="ARBA" id="ARBA00022448"/>
    </source>
</evidence>
<feature type="transmembrane region" description="Helical" evidence="8">
    <location>
        <begin position="60"/>
        <end position="85"/>
    </location>
</feature>
<dbReference type="Proteomes" id="UP000632377">
    <property type="component" value="Unassembled WGS sequence"/>
</dbReference>
<evidence type="ECO:0000256" key="6">
    <source>
        <dbReference type="ARBA" id="ARBA00022989"/>
    </source>
</evidence>
<comment type="similarity">
    <text evidence="2">Belongs to the autoinducer-2 exporter (AI-2E) (TC 2.A.86) family.</text>
</comment>
<comment type="subcellular location">
    <subcellularLocation>
        <location evidence="1">Cell membrane</location>
        <topology evidence="1">Multi-pass membrane protein</topology>
    </subcellularLocation>
</comment>
<keyword evidence="7 8" id="KW-0472">Membrane</keyword>
<evidence type="ECO:0000313" key="9">
    <source>
        <dbReference type="EMBL" id="MBL4935117.1"/>
    </source>
</evidence>
<reference evidence="9 10" key="1">
    <citation type="submission" date="2021-01" db="EMBL/GenBank/DDBJ databases">
        <title>Genome public.</title>
        <authorList>
            <person name="Liu C."/>
            <person name="Sun Q."/>
        </authorList>
    </citation>
    <scope>NUCLEOTIDE SEQUENCE [LARGE SCALE GENOMIC DNA]</scope>
    <source>
        <strain evidence="9 10">YIM B02515</strain>
    </source>
</reference>
<feature type="transmembrane region" description="Helical" evidence="8">
    <location>
        <begin position="201"/>
        <end position="222"/>
    </location>
</feature>
<evidence type="ECO:0000256" key="2">
    <source>
        <dbReference type="ARBA" id="ARBA00009773"/>
    </source>
</evidence>
<evidence type="ECO:0000313" key="10">
    <source>
        <dbReference type="Proteomes" id="UP000632377"/>
    </source>
</evidence>
<keyword evidence="5 8" id="KW-0812">Transmembrane</keyword>
<evidence type="ECO:0000256" key="8">
    <source>
        <dbReference type="SAM" id="Phobius"/>
    </source>
</evidence>
<dbReference type="PANTHER" id="PTHR21716">
    <property type="entry name" value="TRANSMEMBRANE PROTEIN"/>
    <property type="match status" value="1"/>
</dbReference>
<evidence type="ECO:0000256" key="7">
    <source>
        <dbReference type="ARBA" id="ARBA00023136"/>
    </source>
</evidence>
<evidence type="ECO:0000256" key="1">
    <source>
        <dbReference type="ARBA" id="ARBA00004651"/>
    </source>
</evidence>
<proteinExistence type="inferred from homology"/>
<dbReference type="RefSeq" id="WP_202747732.1">
    <property type="nucleotide sequence ID" value="NZ_JAESWC010000002.1"/>
</dbReference>
<feature type="transmembrane region" description="Helical" evidence="8">
    <location>
        <begin position="296"/>
        <end position="329"/>
    </location>
</feature>